<reference evidence="2" key="2">
    <citation type="submission" date="2020-11" db="EMBL/GenBank/DDBJ databases">
        <authorList>
            <person name="McCartney M.A."/>
            <person name="Auch B."/>
            <person name="Kono T."/>
            <person name="Mallez S."/>
            <person name="Becker A."/>
            <person name="Gohl D.M."/>
            <person name="Silverstein K.A.T."/>
            <person name="Koren S."/>
            <person name="Bechman K.B."/>
            <person name="Herman A."/>
            <person name="Abrahante J.E."/>
            <person name="Garbe J."/>
        </authorList>
    </citation>
    <scope>NUCLEOTIDE SEQUENCE</scope>
    <source>
        <strain evidence="2">Duluth1</strain>
        <tissue evidence="2">Whole animal</tissue>
    </source>
</reference>
<dbReference type="Proteomes" id="UP000828390">
    <property type="component" value="Unassembled WGS sequence"/>
</dbReference>
<keyword evidence="3" id="KW-1185">Reference proteome</keyword>
<gene>
    <name evidence="2" type="ORF">DPMN_080669</name>
</gene>
<evidence type="ECO:0000313" key="2">
    <source>
        <dbReference type="EMBL" id="KAH3705592.1"/>
    </source>
</evidence>
<evidence type="ECO:0000256" key="1">
    <source>
        <dbReference type="SAM" id="Phobius"/>
    </source>
</evidence>
<comment type="caution">
    <text evidence="2">The sequence shown here is derived from an EMBL/GenBank/DDBJ whole genome shotgun (WGS) entry which is preliminary data.</text>
</comment>
<keyword evidence="1" id="KW-0812">Transmembrane</keyword>
<feature type="transmembrane region" description="Helical" evidence="1">
    <location>
        <begin position="29"/>
        <end position="51"/>
    </location>
</feature>
<dbReference type="AlphaFoldDB" id="A0A9D3YRB8"/>
<reference evidence="2" key="1">
    <citation type="journal article" date="2019" name="bioRxiv">
        <title>The Genome of the Zebra Mussel, Dreissena polymorpha: A Resource for Invasive Species Research.</title>
        <authorList>
            <person name="McCartney M.A."/>
            <person name="Auch B."/>
            <person name="Kono T."/>
            <person name="Mallez S."/>
            <person name="Zhang Y."/>
            <person name="Obille A."/>
            <person name="Becker A."/>
            <person name="Abrahante J.E."/>
            <person name="Garbe J."/>
            <person name="Badalamenti J.P."/>
            <person name="Herman A."/>
            <person name="Mangelson H."/>
            <person name="Liachko I."/>
            <person name="Sullivan S."/>
            <person name="Sone E.D."/>
            <person name="Koren S."/>
            <person name="Silverstein K.A.T."/>
            <person name="Beckman K.B."/>
            <person name="Gohl D.M."/>
        </authorList>
    </citation>
    <scope>NUCLEOTIDE SEQUENCE</scope>
    <source>
        <strain evidence="2">Duluth1</strain>
        <tissue evidence="2">Whole animal</tissue>
    </source>
</reference>
<name>A0A9D3YRB8_DREPO</name>
<protein>
    <submittedName>
        <fullName evidence="2">Uncharacterized protein</fullName>
    </submittedName>
</protein>
<organism evidence="2 3">
    <name type="scientific">Dreissena polymorpha</name>
    <name type="common">Zebra mussel</name>
    <name type="synonym">Mytilus polymorpha</name>
    <dbReference type="NCBI Taxonomy" id="45954"/>
    <lineage>
        <taxon>Eukaryota</taxon>
        <taxon>Metazoa</taxon>
        <taxon>Spiralia</taxon>
        <taxon>Lophotrochozoa</taxon>
        <taxon>Mollusca</taxon>
        <taxon>Bivalvia</taxon>
        <taxon>Autobranchia</taxon>
        <taxon>Heteroconchia</taxon>
        <taxon>Euheterodonta</taxon>
        <taxon>Imparidentia</taxon>
        <taxon>Neoheterodontei</taxon>
        <taxon>Myida</taxon>
        <taxon>Dreissenoidea</taxon>
        <taxon>Dreissenidae</taxon>
        <taxon>Dreissena</taxon>
    </lineage>
</organism>
<keyword evidence="1" id="KW-0472">Membrane</keyword>
<evidence type="ECO:0000313" key="3">
    <source>
        <dbReference type="Proteomes" id="UP000828390"/>
    </source>
</evidence>
<accession>A0A9D3YRB8</accession>
<keyword evidence="1" id="KW-1133">Transmembrane helix</keyword>
<dbReference type="EMBL" id="JAIWYP010000015">
    <property type="protein sequence ID" value="KAH3705592.1"/>
    <property type="molecule type" value="Genomic_DNA"/>
</dbReference>
<feature type="transmembrane region" description="Helical" evidence="1">
    <location>
        <begin position="6"/>
        <end position="22"/>
    </location>
</feature>
<proteinExistence type="predicted"/>
<sequence>MVMKVVSQMVVAAAVCVMRYIFGSGKSRGIGAAVAMVIEAAVEAMILVMAASTVEAAAVVAFEIVYDGCQCFG</sequence>